<gene>
    <name evidence="1" type="ORF">D7318_10105</name>
</gene>
<evidence type="ECO:0008006" key="3">
    <source>
        <dbReference type="Google" id="ProtNLM"/>
    </source>
</evidence>
<evidence type="ECO:0000313" key="1">
    <source>
        <dbReference type="EMBL" id="RKN24802.1"/>
    </source>
</evidence>
<organism evidence="1 2">
    <name type="scientific">Streptomyces radicis</name>
    <dbReference type="NCBI Taxonomy" id="1750517"/>
    <lineage>
        <taxon>Bacteria</taxon>
        <taxon>Bacillati</taxon>
        <taxon>Actinomycetota</taxon>
        <taxon>Actinomycetes</taxon>
        <taxon>Kitasatosporales</taxon>
        <taxon>Streptomycetaceae</taxon>
        <taxon>Streptomyces</taxon>
    </lineage>
</organism>
<protein>
    <recommendedName>
        <fullName evidence="3">FxLD family lantipeptide</fullName>
    </recommendedName>
</protein>
<accession>A0ABX9RLA3</accession>
<sequence length="59" mass="6208">MQALSDLVPRRAGDRVVEPRVDFDLVESAAHAADRCPVSCVCITGTGGNCQATGNSYAR</sequence>
<reference evidence="1 2" key="1">
    <citation type="submission" date="2018-09" db="EMBL/GenBank/DDBJ databases">
        <title>Streptomyces sp. nov. DS1-2, an endophytic actinomycete isolated from roots of Dendrobium scabrilingue.</title>
        <authorList>
            <person name="Kuncharoen N."/>
            <person name="Kudo T."/>
            <person name="Ohkuma M."/>
            <person name="Yuki M."/>
            <person name="Tanasupawat S."/>
        </authorList>
    </citation>
    <scope>NUCLEOTIDE SEQUENCE [LARGE SCALE GENOMIC DNA]</scope>
    <source>
        <strain evidence="1 2">DS1-2</strain>
    </source>
</reference>
<dbReference type="Proteomes" id="UP000268652">
    <property type="component" value="Unassembled WGS sequence"/>
</dbReference>
<keyword evidence="2" id="KW-1185">Reference proteome</keyword>
<dbReference type="EMBL" id="RBDY01000005">
    <property type="protein sequence ID" value="RKN24802.1"/>
    <property type="molecule type" value="Genomic_DNA"/>
</dbReference>
<comment type="caution">
    <text evidence="1">The sequence shown here is derived from an EMBL/GenBank/DDBJ whole genome shotgun (WGS) entry which is preliminary data.</text>
</comment>
<evidence type="ECO:0000313" key="2">
    <source>
        <dbReference type="Proteomes" id="UP000268652"/>
    </source>
</evidence>
<proteinExistence type="predicted"/>
<name>A0ABX9RLA3_9ACTN</name>
<dbReference type="RefSeq" id="WP_120696567.1">
    <property type="nucleotide sequence ID" value="NZ_RBDX01000005.1"/>
</dbReference>